<dbReference type="NCBIfam" id="TIGR00416">
    <property type="entry name" value="sms"/>
    <property type="match status" value="1"/>
</dbReference>
<evidence type="ECO:0000256" key="8">
    <source>
        <dbReference type="ARBA" id="ARBA00023016"/>
    </source>
</evidence>
<dbReference type="HAMAP" id="MF_01498">
    <property type="entry name" value="RadA_bact"/>
    <property type="match status" value="1"/>
</dbReference>
<evidence type="ECO:0000256" key="11">
    <source>
        <dbReference type="HAMAP-Rule" id="MF_01498"/>
    </source>
</evidence>
<feature type="binding site" evidence="11">
    <location>
        <begin position="92"/>
        <end position="99"/>
    </location>
    <ligand>
        <name>ATP</name>
        <dbReference type="ChEBI" id="CHEBI:30616"/>
    </ligand>
</feature>
<keyword evidence="5" id="KW-0378">Hydrolase</keyword>
<dbReference type="GO" id="GO:0005524">
    <property type="term" value="F:ATP binding"/>
    <property type="evidence" value="ECO:0007669"/>
    <property type="project" value="UniProtKB-UniRule"/>
</dbReference>
<dbReference type="InterPro" id="IPR020568">
    <property type="entry name" value="Ribosomal_Su5_D2-typ_SF"/>
</dbReference>
<dbReference type="Pfam" id="PF13541">
    <property type="entry name" value="ChlI"/>
    <property type="match status" value="1"/>
</dbReference>
<protein>
    <recommendedName>
        <fullName evidence="11 12">DNA repair protein RadA</fullName>
    </recommendedName>
</protein>
<dbReference type="PRINTS" id="PR01874">
    <property type="entry name" value="DNAREPAIRADA"/>
</dbReference>
<evidence type="ECO:0000256" key="4">
    <source>
        <dbReference type="ARBA" id="ARBA00022771"/>
    </source>
</evidence>
<evidence type="ECO:0000256" key="3">
    <source>
        <dbReference type="ARBA" id="ARBA00022763"/>
    </source>
</evidence>
<evidence type="ECO:0000256" key="9">
    <source>
        <dbReference type="ARBA" id="ARBA00023125"/>
    </source>
</evidence>
<keyword evidence="1 11" id="KW-0479">Metal-binding</keyword>
<dbReference type="GO" id="GO:0005829">
    <property type="term" value="C:cytosol"/>
    <property type="evidence" value="ECO:0007669"/>
    <property type="project" value="TreeGrafter"/>
</dbReference>
<dbReference type="InterPro" id="IPR014721">
    <property type="entry name" value="Ribsml_uS5_D2-typ_fold_subgr"/>
</dbReference>
<evidence type="ECO:0000256" key="7">
    <source>
        <dbReference type="ARBA" id="ARBA00022840"/>
    </source>
</evidence>
<dbReference type="InterPro" id="IPR003593">
    <property type="entry name" value="AAA+_ATPase"/>
</dbReference>
<dbReference type="GO" id="GO:0016787">
    <property type="term" value="F:hydrolase activity"/>
    <property type="evidence" value="ECO:0007669"/>
    <property type="project" value="UniProtKB-KW"/>
</dbReference>
<dbReference type="PANTHER" id="PTHR32472:SF10">
    <property type="entry name" value="DNA REPAIR PROTEIN RADA-LIKE PROTEIN"/>
    <property type="match status" value="1"/>
</dbReference>
<dbReference type="PROSITE" id="PS50162">
    <property type="entry name" value="RECA_2"/>
    <property type="match status" value="1"/>
</dbReference>
<keyword evidence="6 13" id="KW-0862">Zinc</keyword>
<name>A0A1H3RJ71_9FIRM</name>
<keyword evidence="3 11" id="KW-0227">DNA damage</keyword>
<dbReference type="Pfam" id="PF18073">
    <property type="entry name" value="Zn_ribbon_LapB"/>
    <property type="match status" value="1"/>
</dbReference>
<evidence type="ECO:0000259" key="14">
    <source>
        <dbReference type="PROSITE" id="PS50162"/>
    </source>
</evidence>
<organism evidence="15 16">
    <name type="scientific">Proteiniborus ethanoligenes</name>
    <dbReference type="NCBI Taxonomy" id="415015"/>
    <lineage>
        <taxon>Bacteria</taxon>
        <taxon>Bacillati</taxon>
        <taxon>Bacillota</taxon>
        <taxon>Clostridia</taxon>
        <taxon>Eubacteriales</taxon>
        <taxon>Proteiniborus</taxon>
    </lineage>
</organism>
<evidence type="ECO:0000256" key="6">
    <source>
        <dbReference type="ARBA" id="ARBA00022833"/>
    </source>
</evidence>
<evidence type="ECO:0000313" key="16">
    <source>
        <dbReference type="Proteomes" id="UP000198625"/>
    </source>
</evidence>
<feature type="region of interest" description="Lon-protease-like" evidence="11">
    <location>
        <begin position="348"/>
        <end position="452"/>
    </location>
</feature>
<dbReference type="OrthoDB" id="9803906at2"/>
<dbReference type="PANTHER" id="PTHR32472">
    <property type="entry name" value="DNA REPAIR PROTEIN RADA"/>
    <property type="match status" value="1"/>
</dbReference>
<dbReference type="Proteomes" id="UP000198625">
    <property type="component" value="Unassembled WGS sequence"/>
</dbReference>
<dbReference type="AlphaFoldDB" id="A0A1H3RJ71"/>
<evidence type="ECO:0000256" key="1">
    <source>
        <dbReference type="ARBA" id="ARBA00022723"/>
    </source>
</evidence>
<feature type="domain" description="RecA family profile 1" evidence="14">
    <location>
        <begin position="63"/>
        <end position="212"/>
    </location>
</feature>
<dbReference type="EMBL" id="FNQE01000028">
    <property type="protein sequence ID" value="SDZ25747.1"/>
    <property type="molecule type" value="Genomic_DNA"/>
</dbReference>
<keyword evidence="4 13" id="KW-0863">Zinc-finger</keyword>
<dbReference type="InterPro" id="IPR020588">
    <property type="entry name" value="RecA_ATP-bd"/>
</dbReference>
<dbReference type="SUPFAM" id="SSF52540">
    <property type="entry name" value="P-loop containing nucleoside triphosphate hydrolases"/>
    <property type="match status" value="1"/>
</dbReference>
<evidence type="ECO:0000313" key="15">
    <source>
        <dbReference type="EMBL" id="SDZ25747.1"/>
    </source>
</evidence>
<reference evidence="15 16" key="1">
    <citation type="submission" date="2016-10" db="EMBL/GenBank/DDBJ databases">
        <authorList>
            <person name="de Groot N.N."/>
        </authorList>
    </citation>
    <scope>NUCLEOTIDE SEQUENCE [LARGE SCALE GENOMIC DNA]</scope>
    <source>
        <strain evidence="15 16">DSM 21650</strain>
    </source>
</reference>
<dbReference type="Pfam" id="PF13481">
    <property type="entry name" value="AAA_25"/>
    <property type="match status" value="1"/>
</dbReference>
<accession>A0A1H3RJ71</accession>
<keyword evidence="16" id="KW-1185">Reference proteome</keyword>
<dbReference type="InterPro" id="IPR027417">
    <property type="entry name" value="P-loop_NTPase"/>
</dbReference>
<dbReference type="RefSeq" id="WP_091731610.1">
    <property type="nucleotide sequence ID" value="NZ_FNQE01000028.1"/>
</dbReference>
<comment type="similarity">
    <text evidence="11 13">Belongs to the RecA family. RadA subfamily.</text>
</comment>
<dbReference type="CDD" id="cd01121">
    <property type="entry name" value="RadA_SMS_N"/>
    <property type="match status" value="1"/>
</dbReference>
<keyword evidence="10 11" id="KW-0234">DNA repair</keyword>
<comment type="function">
    <text evidence="11">Plays a role in repairing double-strand DNA breaks, probably involving stabilizing or processing branched DNA or blocked replication forks.</text>
</comment>
<comment type="function">
    <text evidence="13">DNA-dependent ATPase involved in processing of recombination intermediates, plays a role in repairing DNA breaks. Stimulates the branch migration of RecA-mediated strand transfer reactions, allowing the 3' invading strand to extend heteroduplex DNA faster. Binds ssDNA in the presence of ADP but not other nucleotides, has ATPase activity that is stimulated by ssDNA and various branched DNA structures, but inhibited by SSB. Does not have RecA's homology-searching function.</text>
</comment>
<evidence type="ECO:0000256" key="2">
    <source>
        <dbReference type="ARBA" id="ARBA00022741"/>
    </source>
</evidence>
<dbReference type="STRING" id="415015.SAMN05660462_02400"/>
<keyword evidence="2 11" id="KW-0547">Nucleotide-binding</keyword>
<dbReference type="InterPro" id="IPR004504">
    <property type="entry name" value="DNA_repair_RadA"/>
</dbReference>
<sequence length="452" mass="49279">MAKLKIKYICQDCGYETPKWFGKCPSCEGWNTFVEEVTDRTTKVSNAIVDAKVEKVVDIKTNEEYRITTGLQELDRVLGGGLVKGSLTLVGGDPGIGKSTLLIQVANNISSQGLKVLYVSAEESAKQIKLRSDRLSVQAQELYLLSETNMDIVTSAIDNLSPDLLVIDSIQTVYSPSLESAPGSVSQVRETTSLLMRLAKTRDMATFIVGHVTKEGSIAGPRVLEHMVDAVLYFEGERHHTYRILRGVKNRFGSTNELGIFEMRDIGLVQVENPSEMLLAGRPLNTAGTIVVPSMEGTRPMLVEVQALVSHTAFGMPRRVATGIDYNRVVLMLAVLEKKAGLEMQSYDAYINIVGGIQIKEPAMDLGIVCALASSFKDVAIDSNTIAIGEVGLTGELRTVSFIEKRLKEASKMGFKTAVIPKSNLKGLDNIENINIIGVTNIIQALDIVLAR</sequence>
<evidence type="ECO:0000256" key="12">
    <source>
        <dbReference type="NCBIfam" id="TIGR00416"/>
    </source>
</evidence>
<comment type="domain">
    <text evidence="11">The middle region has homology to RecA with ATPase motifs including the RadA KNRFG motif, while the C-terminus is homologous to Lon protease.</text>
</comment>
<evidence type="ECO:0000256" key="10">
    <source>
        <dbReference type="ARBA" id="ARBA00023204"/>
    </source>
</evidence>
<keyword evidence="8 11" id="KW-0346">Stress response</keyword>
<dbReference type="GO" id="GO:0003684">
    <property type="term" value="F:damaged DNA binding"/>
    <property type="evidence" value="ECO:0007669"/>
    <property type="project" value="InterPro"/>
</dbReference>
<dbReference type="Gene3D" id="3.40.50.300">
    <property type="entry name" value="P-loop containing nucleotide triphosphate hydrolases"/>
    <property type="match status" value="1"/>
</dbReference>
<evidence type="ECO:0000256" key="13">
    <source>
        <dbReference type="RuleBase" id="RU003555"/>
    </source>
</evidence>
<dbReference type="Gene3D" id="3.30.230.10">
    <property type="match status" value="1"/>
</dbReference>
<dbReference type="SMART" id="SM00382">
    <property type="entry name" value="AAA"/>
    <property type="match status" value="1"/>
</dbReference>
<dbReference type="GO" id="GO:0140664">
    <property type="term" value="F:ATP-dependent DNA damage sensor activity"/>
    <property type="evidence" value="ECO:0007669"/>
    <property type="project" value="InterPro"/>
</dbReference>
<keyword evidence="7 11" id="KW-0067">ATP-binding</keyword>
<dbReference type="GO" id="GO:0008270">
    <property type="term" value="F:zinc ion binding"/>
    <property type="evidence" value="ECO:0007669"/>
    <property type="project" value="UniProtKB-KW"/>
</dbReference>
<dbReference type="FunFam" id="3.40.50.300:FF:000050">
    <property type="entry name" value="DNA repair protein RadA"/>
    <property type="match status" value="1"/>
</dbReference>
<dbReference type="GO" id="GO:0000725">
    <property type="term" value="P:recombinational repair"/>
    <property type="evidence" value="ECO:0007669"/>
    <property type="project" value="UniProtKB-UniRule"/>
</dbReference>
<gene>
    <name evidence="11" type="primary">radA</name>
    <name evidence="15" type="ORF">SAMN05660462_02400</name>
</gene>
<evidence type="ECO:0000256" key="5">
    <source>
        <dbReference type="ARBA" id="ARBA00022801"/>
    </source>
</evidence>
<feature type="short sequence motif" description="RadA KNRFG motif" evidence="11">
    <location>
        <begin position="249"/>
        <end position="253"/>
    </location>
</feature>
<keyword evidence="9 11" id="KW-0238">DNA-binding</keyword>
<dbReference type="SUPFAM" id="SSF54211">
    <property type="entry name" value="Ribosomal protein S5 domain 2-like"/>
    <property type="match status" value="1"/>
</dbReference>
<dbReference type="InterPro" id="IPR041166">
    <property type="entry name" value="Rubredoxin_2"/>
</dbReference>
<proteinExistence type="inferred from homology"/>